<evidence type="ECO:0000256" key="1">
    <source>
        <dbReference type="SAM" id="MobiDB-lite"/>
    </source>
</evidence>
<dbReference type="Proteomes" id="UP001596392">
    <property type="component" value="Unassembled WGS sequence"/>
</dbReference>
<evidence type="ECO:0000313" key="3">
    <source>
        <dbReference type="Proteomes" id="UP001596392"/>
    </source>
</evidence>
<protein>
    <submittedName>
        <fullName evidence="2">Uncharacterized protein</fullName>
    </submittedName>
</protein>
<gene>
    <name evidence="2" type="ORF">ACFQO7_17655</name>
</gene>
<name>A0ABW2H1Y7_9ACTN</name>
<keyword evidence="3" id="KW-1185">Reference proteome</keyword>
<accession>A0ABW2H1Y7</accession>
<evidence type="ECO:0000313" key="2">
    <source>
        <dbReference type="EMBL" id="MFC7244303.1"/>
    </source>
</evidence>
<proteinExistence type="predicted"/>
<organism evidence="2 3">
    <name type="scientific">Catellatospora aurea</name>
    <dbReference type="NCBI Taxonomy" id="1337874"/>
    <lineage>
        <taxon>Bacteria</taxon>
        <taxon>Bacillati</taxon>
        <taxon>Actinomycetota</taxon>
        <taxon>Actinomycetes</taxon>
        <taxon>Micromonosporales</taxon>
        <taxon>Micromonosporaceae</taxon>
        <taxon>Catellatospora</taxon>
    </lineage>
</organism>
<feature type="compositionally biased region" description="Pro residues" evidence="1">
    <location>
        <begin position="63"/>
        <end position="77"/>
    </location>
</feature>
<dbReference type="RefSeq" id="WP_376807357.1">
    <property type="nucleotide sequence ID" value="NZ_JBHTAC010000016.1"/>
</dbReference>
<feature type="region of interest" description="Disordered" evidence="1">
    <location>
        <begin position="57"/>
        <end position="77"/>
    </location>
</feature>
<sequence>MKTMSAWWEWRRGWKLAAQLAVVAALAGAAYVVAGYAGWLVGQGQARVEVAILDSGMQRPPRPELPPNPFRTPPAPR</sequence>
<comment type="caution">
    <text evidence="2">The sequence shown here is derived from an EMBL/GenBank/DDBJ whole genome shotgun (WGS) entry which is preliminary data.</text>
</comment>
<dbReference type="EMBL" id="JBHTAC010000016">
    <property type="protein sequence ID" value="MFC7244303.1"/>
    <property type="molecule type" value="Genomic_DNA"/>
</dbReference>
<reference evidence="3" key="1">
    <citation type="journal article" date="2019" name="Int. J. Syst. Evol. Microbiol.">
        <title>The Global Catalogue of Microorganisms (GCM) 10K type strain sequencing project: providing services to taxonomists for standard genome sequencing and annotation.</title>
        <authorList>
            <consortium name="The Broad Institute Genomics Platform"/>
            <consortium name="The Broad Institute Genome Sequencing Center for Infectious Disease"/>
            <person name="Wu L."/>
            <person name="Ma J."/>
        </authorList>
    </citation>
    <scope>NUCLEOTIDE SEQUENCE [LARGE SCALE GENOMIC DNA]</scope>
    <source>
        <strain evidence="3">CGMCC 1.9106</strain>
    </source>
</reference>